<gene>
    <name evidence="2" type="ORF">FOMPIDRAFT_94551</name>
</gene>
<feature type="compositionally biased region" description="Low complexity" evidence="1">
    <location>
        <begin position="219"/>
        <end position="231"/>
    </location>
</feature>
<reference evidence="2 3" key="1">
    <citation type="journal article" date="2012" name="Science">
        <title>The Paleozoic origin of enzymatic lignin decomposition reconstructed from 31 fungal genomes.</title>
        <authorList>
            <person name="Floudas D."/>
            <person name="Binder M."/>
            <person name="Riley R."/>
            <person name="Barry K."/>
            <person name="Blanchette R.A."/>
            <person name="Henrissat B."/>
            <person name="Martinez A.T."/>
            <person name="Otillar R."/>
            <person name="Spatafora J.W."/>
            <person name="Yadav J.S."/>
            <person name="Aerts A."/>
            <person name="Benoit I."/>
            <person name="Boyd A."/>
            <person name="Carlson A."/>
            <person name="Copeland A."/>
            <person name="Coutinho P.M."/>
            <person name="de Vries R.P."/>
            <person name="Ferreira P."/>
            <person name="Findley K."/>
            <person name="Foster B."/>
            <person name="Gaskell J."/>
            <person name="Glotzer D."/>
            <person name="Gorecki P."/>
            <person name="Heitman J."/>
            <person name="Hesse C."/>
            <person name="Hori C."/>
            <person name="Igarashi K."/>
            <person name="Jurgens J.A."/>
            <person name="Kallen N."/>
            <person name="Kersten P."/>
            <person name="Kohler A."/>
            <person name="Kuees U."/>
            <person name="Kumar T.K.A."/>
            <person name="Kuo A."/>
            <person name="LaButti K."/>
            <person name="Larrondo L.F."/>
            <person name="Lindquist E."/>
            <person name="Ling A."/>
            <person name="Lombard V."/>
            <person name="Lucas S."/>
            <person name="Lundell T."/>
            <person name="Martin R."/>
            <person name="McLaughlin D.J."/>
            <person name="Morgenstern I."/>
            <person name="Morin E."/>
            <person name="Murat C."/>
            <person name="Nagy L.G."/>
            <person name="Nolan M."/>
            <person name="Ohm R.A."/>
            <person name="Patyshakuliyeva A."/>
            <person name="Rokas A."/>
            <person name="Ruiz-Duenas F.J."/>
            <person name="Sabat G."/>
            <person name="Salamov A."/>
            <person name="Samejima M."/>
            <person name="Schmutz J."/>
            <person name="Slot J.C."/>
            <person name="St John F."/>
            <person name="Stenlid J."/>
            <person name="Sun H."/>
            <person name="Sun S."/>
            <person name="Syed K."/>
            <person name="Tsang A."/>
            <person name="Wiebenga A."/>
            <person name="Young D."/>
            <person name="Pisabarro A."/>
            <person name="Eastwood D.C."/>
            <person name="Martin F."/>
            <person name="Cullen D."/>
            <person name="Grigoriev I.V."/>
            <person name="Hibbett D.S."/>
        </authorList>
    </citation>
    <scope>NUCLEOTIDE SEQUENCE</scope>
    <source>
        <strain evidence="3">FP-58527</strain>
    </source>
</reference>
<name>S8DVB8_FOMSC</name>
<feature type="region of interest" description="Disordered" evidence="1">
    <location>
        <begin position="183"/>
        <end position="292"/>
    </location>
</feature>
<dbReference type="EMBL" id="KE504187">
    <property type="protein sequence ID" value="EPS96547.1"/>
    <property type="molecule type" value="Genomic_DNA"/>
</dbReference>
<evidence type="ECO:0000256" key="1">
    <source>
        <dbReference type="SAM" id="MobiDB-lite"/>
    </source>
</evidence>
<feature type="compositionally biased region" description="Basic and acidic residues" evidence="1">
    <location>
        <begin position="235"/>
        <end position="262"/>
    </location>
</feature>
<evidence type="ECO:0000313" key="3">
    <source>
        <dbReference type="Proteomes" id="UP000015241"/>
    </source>
</evidence>
<feature type="compositionally biased region" description="Low complexity" evidence="1">
    <location>
        <begin position="136"/>
        <end position="153"/>
    </location>
</feature>
<evidence type="ECO:0000313" key="2">
    <source>
        <dbReference type="EMBL" id="EPS96547.1"/>
    </source>
</evidence>
<feature type="compositionally biased region" description="Basic residues" evidence="1">
    <location>
        <begin position="195"/>
        <end position="211"/>
    </location>
</feature>
<organism evidence="2 3">
    <name type="scientific">Fomitopsis schrenkii</name>
    <name type="common">Brown rot fungus</name>
    <dbReference type="NCBI Taxonomy" id="2126942"/>
    <lineage>
        <taxon>Eukaryota</taxon>
        <taxon>Fungi</taxon>
        <taxon>Dikarya</taxon>
        <taxon>Basidiomycota</taxon>
        <taxon>Agaricomycotina</taxon>
        <taxon>Agaricomycetes</taxon>
        <taxon>Polyporales</taxon>
        <taxon>Fomitopsis</taxon>
    </lineage>
</organism>
<sequence>MAPRQHRQTRSTGKQPNGITGEVSDADESGRRNDELAQSTADGPPDQVRSDVAQTDSLGPAASGSPAFRALTAATAQPAEQRSLGCPARPESPSYAEVTAGRRSPSPKPSTMPTDKGAIRSHPTLPTQAIKGPDDQGTPAPQPEAEATGAEAAADTRDPAPANAVPVATDVAPVSERLLSPLQGAAMEIAPPKKASSKGKGKTAARPKKRGAIGQGLPSSVATTTTSANTTQEAVPDRTASEARKRRRVTDDVEEGRADPTMDRVQNASGDSFAQTARPASGLFVYDDAEAL</sequence>
<dbReference type="AlphaFoldDB" id="S8DVB8"/>
<dbReference type="InParanoid" id="S8DVB8"/>
<accession>S8DVB8</accession>
<feature type="region of interest" description="Disordered" evidence="1">
    <location>
        <begin position="1"/>
        <end position="169"/>
    </location>
</feature>
<keyword evidence="3" id="KW-1185">Reference proteome</keyword>
<dbReference type="Proteomes" id="UP000015241">
    <property type="component" value="Unassembled WGS sequence"/>
</dbReference>
<feature type="non-terminal residue" evidence="2">
    <location>
        <position position="292"/>
    </location>
</feature>
<feature type="compositionally biased region" description="Polar residues" evidence="1">
    <location>
        <begin position="264"/>
        <end position="275"/>
    </location>
</feature>
<dbReference type="HOGENOM" id="CLU_954921_0_0_1"/>
<protein>
    <submittedName>
        <fullName evidence="2">Uncharacterized protein</fullName>
    </submittedName>
</protein>
<proteinExistence type="predicted"/>